<evidence type="ECO:0000313" key="3">
    <source>
        <dbReference type="EMBL" id="EAY08536.1"/>
    </source>
</evidence>
<dbReference type="KEGG" id="tva:4766440"/>
<accession>A2EFP1</accession>
<evidence type="ECO:0000313" key="4">
    <source>
        <dbReference type="Proteomes" id="UP000001542"/>
    </source>
</evidence>
<evidence type="ECO:0000256" key="2">
    <source>
        <dbReference type="SAM" id="MobiDB-lite"/>
    </source>
</evidence>
<reference evidence="3" key="2">
    <citation type="journal article" date="2007" name="Science">
        <title>Draft genome sequence of the sexually transmitted pathogen Trichomonas vaginalis.</title>
        <authorList>
            <person name="Carlton J.M."/>
            <person name="Hirt R.P."/>
            <person name="Silva J.C."/>
            <person name="Delcher A.L."/>
            <person name="Schatz M."/>
            <person name="Zhao Q."/>
            <person name="Wortman J.R."/>
            <person name="Bidwell S.L."/>
            <person name="Alsmark U.C.M."/>
            <person name="Besteiro S."/>
            <person name="Sicheritz-Ponten T."/>
            <person name="Noel C.J."/>
            <person name="Dacks J.B."/>
            <person name="Foster P.G."/>
            <person name="Simillion C."/>
            <person name="Van de Peer Y."/>
            <person name="Miranda-Saavedra D."/>
            <person name="Barton G.J."/>
            <person name="Westrop G.D."/>
            <person name="Mueller S."/>
            <person name="Dessi D."/>
            <person name="Fiori P.L."/>
            <person name="Ren Q."/>
            <person name="Paulsen I."/>
            <person name="Zhang H."/>
            <person name="Bastida-Corcuera F.D."/>
            <person name="Simoes-Barbosa A."/>
            <person name="Brown M.T."/>
            <person name="Hayes R.D."/>
            <person name="Mukherjee M."/>
            <person name="Okumura C.Y."/>
            <person name="Schneider R."/>
            <person name="Smith A.J."/>
            <person name="Vanacova S."/>
            <person name="Villalvazo M."/>
            <person name="Haas B.J."/>
            <person name="Pertea M."/>
            <person name="Feldblyum T.V."/>
            <person name="Utterback T.R."/>
            <person name="Shu C.L."/>
            <person name="Osoegawa K."/>
            <person name="de Jong P.J."/>
            <person name="Hrdy I."/>
            <person name="Horvathova L."/>
            <person name="Zubacova Z."/>
            <person name="Dolezal P."/>
            <person name="Malik S.B."/>
            <person name="Logsdon J.M. Jr."/>
            <person name="Henze K."/>
            <person name="Gupta A."/>
            <person name="Wang C.C."/>
            <person name="Dunne R.L."/>
            <person name="Upcroft J.A."/>
            <person name="Upcroft P."/>
            <person name="White O."/>
            <person name="Salzberg S.L."/>
            <person name="Tang P."/>
            <person name="Chiu C.-H."/>
            <person name="Lee Y.-S."/>
            <person name="Embley T.M."/>
            <person name="Coombs G.H."/>
            <person name="Mottram J.C."/>
            <person name="Tachezy J."/>
            <person name="Fraser-Liggett C.M."/>
            <person name="Johnson P.J."/>
        </authorList>
    </citation>
    <scope>NUCLEOTIDE SEQUENCE [LARGE SCALE GENOMIC DNA]</scope>
    <source>
        <strain evidence="3">G3</strain>
    </source>
</reference>
<dbReference type="VEuPathDB" id="TrichDB:TVAG_487630"/>
<keyword evidence="1" id="KW-0175">Coiled coil</keyword>
<sequence>MHSSANSEYLDEIVQNLIMGMHISRVPPKCLPFLHEPLLREKQNAIKLGRADIVKKIQEVTKQLDQACIDLKRKTNKKPSRKISNSSFSSISSNSRKKSPDNSNYVRKLLEGQFAELTDPNLISQIIPILKKEKKDAIASGKYHSAKVITDMIAEFKNRSTDSICEGEKVEKYMSLQAQLARAEEELKNTIDYYTYHKQMMKLKHMNAIQKMENLHDEQIIDFEKTWPSELPPSHRKLSKQTLDMRTKENKCLSAEMFDEAEQCRDIADWLEFNDLNEQKLRYELDFNRELLRLKQAQEKELNYIKFRYENKYAELKAEEEREVAKMELIVRNLRRKIKPEDEALLIHDKKFSMGLSDSSETRSKNISASKIVYKNIKPY</sequence>
<dbReference type="PANTHER" id="PTHR47026">
    <property type="entry name" value="PIGMENTOSA GTPASE REGULATOR-LIKE PROTEIN, PUTATIVE-RELATED"/>
    <property type="match status" value="1"/>
</dbReference>
<name>A2EFP1_TRIV3</name>
<dbReference type="VEuPathDB" id="TrichDB:TVAGG3_0062220"/>
<dbReference type="EMBL" id="DS113376">
    <property type="protein sequence ID" value="EAY08536.1"/>
    <property type="molecule type" value="Genomic_DNA"/>
</dbReference>
<proteinExistence type="predicted"/>
<gene>
    <name evidence="3" type="ORF">TVAG_487630</name>
</gene>
<feature type="region of interest" description="Disordered" evidence="2">
    <location>
        <begin position="75"/>
        <end position="102"/>
    </location>
</feature>
<feature type="coiled-coil region" evidence="1">
    <location>
        <begin position="166"/>
        <end position="193"/>
    </location>
</feature>
<dbReference type="InParanoid" id="A2EFP1"/>
<dbReference type="AlphaFoldDB" id="A2EFP1"/>
<keyword evidence="4" id="KW-1185">Reference proteome</keyword>
<dbReference type="Proteomes" id="UP000001542">
    <property type="component" value="Unassembled WGS sequence"/>
</dbReference>
<dbReference type="PANTHER" id="PTHR47026:SF2">
    <property type="entry name" value="FLAGELLAR ASSOCIATED PROTEIN"/>
    <property type="match status" value="1"/>
</dbReference>
<dbReference type="SMR" id="A2EFP1"/>
<reference evidence="3" key="1">
    <citation type="submission" date="2006-10" db="EMBL/GenBank/DDBJ databases">
        <authorList>
            <person name="Amadeo P."/>
            <person name="Zhao Q."/>
            <person name="Wortman J."/>
            <person name="Fraser-Liggett C."/>
            <person name="Carlton J."/>
        </authorList>
    </citation>
    <scope>NUCLEOTIDE SEQUENCE</scope>
    <source>
        <strain evidence="3">G3</strain>
    </source>
</reference>
<evidence type="ECO:0000256" key="1">
    <source>
        <dbReference type="SAM" id="Coils"/>
    </source>
</evidence>
<protein>
    <submittedName>
        <fullName evidence="3">Uncharacterized protein</fullName>
    </submittedName>
</protein>
<feature type="compositionally biased region" description="Low complexity" evidence="2">
    <location>
        <begin position="82"/>
        <end position="94"/>
    </location>
</feature>
<organism evidence="3 4">
    <name type="scientific">Trichomonas vaginalis (strain ATCC PRA-98 / G3)</name>
    <dbReference type="NCBI Taxonomy" id="412133"/>
    <lineage>
        <taxon>Eukaryota</taxon>
        <taxon>Metamonada</taxon>
        <taxon>Parabasalia</taxon>
        <taxon>Trichomonadida</taxon>
        <taxon>Trichomonadidae</taxon>
        <taxon>Trichomonas</taxon>
    </lineage>
</organism>